<dbReference type="Proteomes" id="UP000478148">
    <property type="component" value="Unassembled WGS sequence"/>
</dbReference>
<dbReference type="Gene3D" id="2.80.10.50">
    <property type="match status" value="1"/>
</dbReference>
<dbReference type="RefSeq" id="WP_164450107.1">
    <property type="nucleotide sequence ID" value="NZ_SAIY01000014.1"/>
</dbReference>
<dbReference type="GO" id="GO:0046556">
    <property type="term" value="F:alpha-L-arabinofuranosidase activity"/>
    <property type="evidence" value="ECO:0007669"/>
    <property type="project" value="InterPro"/>
</dbReference>
<comment type="caution">
    <text evidence="1">The sequence shown here is derived from an EMBL/GenBank/DDBJ whole genome shotgun (WGS) entry which is preliminary data.</text>
</comment>
<reference evidence="1 2" key="1">
    <citation type="submission" date="2020-02" db="EMBL/GenBank/DDBJ databases">
        <title>Draft Genome Sequence of Verrucosispora sp. Strain CWR15, Isolated from Gulf of Mexico Sponge.</title>
        <authorList>
            <person name="Kennedy S.J."/>
            <person name="Cella E."/>
            <person name="Azarian T."/>
            <person name="Baker B.J."/>
            <person name="Shaw L.N."/>
        </authorList>
    </citation>
    <scope>NUCLEOTIDE SEQUENCE [LARGE SCALE GENOMIC DNA]</scope>
    <source>
        <strain evidence="1 2">CWR15</strain>
    </source>
</reference>
<evidence type="ECO:0000313" key="2">
    <source>
        <dbReference type="Proteomes" id="UP000478148"/>
    </source>
</evidence>
<gene>
    <name evidence="1" type="ORF">ENC19_28345</name>
</gene>
<evidence type="ECO:0000313" key="1">
    <source>
        <dbReference type="EMBL" id="NGM16251.1"/>
    </source>
</evidence>
<accession>A0A6M1LDK0</accession>
<organism evidence="1 2">
    <name type="scientific">Verrucosispora sioxanthis</name>
    <dbReference type="NCBI Taxonomy" id="2499994"/>
    <lineage>
        <taxon>Bacteria</taxon>
        <taxon>Bacillati</taxon>
        <taxon>Actinomycetota</taxon>
        <taxon>Actinomycetes</taxon>
        <taxon>Micromonosporales</taxon>
        <taxon>Micromonosporaceae</taxon>
        <taxon>Micromonospora</taxon>
    </lineage>
</organism>
<name>A0A6M1LDK0_9ACTN</name>
<dbReference type="SUPFAM" id="SSF110221">
    <property type="entry name" value="AbfB domain"/>
    <property type="match status" value="1"/>
</dbReference>
<protein>
    <submittedName>
        <fullName evidence="1">Uncharacterized protein</fullName>
    </submittedName>
</protein>
<dbReference type="Pfam" id="PF12385">
    <property type="entry name" value="Peptidase_C70"/>
    <property type="match status" value="1"/>
</dbReference>
<dbReference type="EMBL" id="SAIY01000014">
    <property type="protein sequence ID" value="NGM16251.1"/>
    <property type="molecule type" value="Genomic_DNA"/>
</dbReference>
<proteinExistence type="predicted"/>
<dbReference type="AlphaFoldDB" id="A0A6M1LDK0"/>
<dbReference type="InterPro" id="IPR022118">
    <property type="entry name" value="Peptidase_C70_AvrRpt2"/>
</dbReference>
<keyword evidence="2" id="KW-1185">Reference proteome</keyword>
<dbReference type="GO" id="GO:0046373">
    <property type="term" value="P:L-arabinose metabolic process"/>
    <property type="evidence" value="ECO:0007669"/>
    <property type="project" value="InterPro"/>
</dbReference>
<sequence>MPLSLADLRNIGNTPIRFESTSDPRVFLRMDGTGVPTTMAGGGTVNCNFDAAEKEKFKLHHHGNDNYSIESIAFPGKFLRMVASDVNAQKPTGGIVNCQINANGGGHETFRFRAQNNGSYSIESLGFPNVFLRMLGGGVTTHTAQGGGTVNCRFDANGGAETTFKISMADQSLNFANAQLQSQNMWCWAASSVNIARFYDPNTPHTQCAQANAQFGQNGCCNVAQASGAACNRGAWPTNALTRMGHLREEVFAALTVQQVAAELAQSQPVGVDTHWRNGGGHIVVIWGRWESGGVEWLRIHDPWDGFVDVTFDNFRDNYTASGGVWARSYRTVRQA</sequence>
<dbReference type="InterPro" id="IPR036195">
    <property type="entry name" value="AbfB_ABD_sf"/>
</dbReference>